<dbReference type="WBParaSite" id="sdigi.contig7.g889.t1">
    <property type="protein sequence ID" value="sdigi.contig7.g889.t1"/>
    <property type="gene ID" value="sdigi.contig7.g889"/>
</dbReference>
<dbReference type="PANTHER" id="PTHR10933">
    <property type="entry name" value="IMMUNOGLOBULIN-BINDING PROTEIN 1"/>
    <property type="match status" value="1"/>
</dbReference>
<dbReference type="Proteomes" id="UP000887581">
    <property type="component" value="Unplaced"/>
</dbReference>
<dbReference type="GO" id="GO:0035303">
    <property type="term" value="P:regulation of dephosphorylation"/>
    <property type="evidence" value="ECO:0007669"/>
    <property type="project" value="TreeGrafter"/>
</dbReference>
<dbReference type="PANTHER" id="PTHR10933:SF9">
    <property type="entry name" value="IMMUNOGLOBULIN-BINDING PROTEIN 1"/>
    <property type="match status" value="1"/>
</dbReference>
<dbReference type="InterPro" id="IPR007304">
    <property type="entry name" value="TAP46-like"/>
</dbReference>
<keyword evidence="3" id="KW-1185">Reference proteome</keyword>
<reference evidence="4" key="1">
    <citation type="submission" date="2022-11" db="UniProtKB">
        <authorList>
            <consortium name="WormBaseParasite"/>
        </authorList>
    </citation>
    <scope>IDENTIFICATION</scope>
</reference>
<dbReference type="Gene3D" id="1.25.40.540">
    <property type="entry name" value="TAP42-like family"/>
    <property type="match status" value="1"/>
</dbReference>
<dbReference type="GO" id="GO:0009966">
    <property type="term" value="P:regulation of signal transduction"/>
    <property type="evidence" value="ECO:0007669"/>
    <property type="project" value="InterPro"/>
</dbReference>
<dbReference type="AlphaFoldDB" id="A0A915Q6G7"/>
<evidence type="ECO:0000256" key="2">
    <source>
        <dbReference type="SAM" id="MobiDB-lite"/>
    </source>
</evidence>
<dbReference type="GO" id="GO:0005829">
    <property type="term" value="C:cytosol"/>
    <property type="evidence" value="ECO:0007669"/>
    <property type="project" value="TreeGrafter"/>
</dbReference>
<dbReference type="Pfam" id="PF04177">
    <property type="entry name" value="TAP42"/>
    <property type="match status" value="1"/>
</dbReference>
<dbReference type="InterPro" id="IPR038511">
    <property type="entry name" value="TAP42/TAP46-like_sf"/>
</dbReference>
<evidence type="ECO:0000313" key="3">
    <source>
        <dbReference type="Proteomes" id="UP000887581"/>
    </source>
</evidence>
<accession>A0A915Q6G7</accession>
<protein>
    <submittedName>
        <fullName evidence="4">TAP42-like protein</fullName>
    </submittedName>
</protein>
<keyword evidence="1" id="KW-0175">Coiled coil</keyword>
<sequence>MRGLVCELREVRDAKMISIIMIGSERSDISLQHEFKFCEDIIKQLESGRRSTKDLQEQLKQCEEKLKLLTKEVSARSLFGSNESVDELPTSSLNYLFLPYYLATVTQNVIVGPNERLSSLDRAKIYLQDFLERLKSYNIIDFDFFETYEVNGKKEIGKSKHDIDPSRQRELKLRQFQQEKELIELVENSESELHSNGDDDSLVRELILNRLHLAAIKSVNELRRIEEERPLAEHMLKIQTGQAEAFSERAVRQSGQTPFIVTRDALQKKVFGLGYPSIPTMTVNEWYDDMMKNGRFGVINPGSSENKSDSSDVDEEIGEERERIRLQKWDEYKDYHRRGWGNMHNKG</sequence>
<evidence type="ECO:0000313" key="4">
    <source>
        <dbReference type="WBParaSite" id="sdigi.contig7.g889.t1"/>
    </source>
</evidence>
<name>A0A915Q6G7_9BILA</name>
<feature type="region of interest" description="Disordered" evidence="2">
    <location>
        <begin position="298"/>
        <end position="319"/>
    </location>
</feature>
<evidence type="ECO:0000256" key="1">
    <source>
        <dbReference type="SAM" id="Coils"/>
    </source>
</evidence>
<feature type="coiled-coil region" evidence="1">
    <location>
        <begin position="45"/>
        <end position="72"/>
    </location>
</feature>
<dbReference type="GO" id="GO:0051721">
    <property type="term" value="F:protein phosphatase 2A binding"/>
    <property type="evidence" value="ECO:0007669"/>
    <property type="project" value="TreeGrafter"/>
</dbReference>
<proteinExistence type="predicted"/>
<organism evidence="3 4">
    <name type="scientific">Setaria digitata</name>
    <dbReference type="NCBI Taxonomy" id="48799"/>
    <lineage>
        <taxon>Eukaryota</taxon>
        <taxon>Metazoa</taxon>
        <taxon>Ecdysozoa</taxon>
        <taxon>Nematoda</taxon>
        <taxon>Chromadorea</taxon>
        <taxon>Rhabditida</taxon>
        <taxon>Spirurina</taxon>
        <taxon>Spiruromorpha</taxon>
        <taxon>Filarioidea</taxon>
        <taxon>Setariidae</taxon>
        <taxon>Setaria</taxon>
    </lineage>
</organism>